<keyword evidence="2 4" id="KW-0963">Cytoplasm</keyword>
<dbReference type="Proteomes" id="UP001143307">
    <property type="component" value="Unassembled WGS sequence"/>
</dbReference>
<dbReference type="PANTHER" id="PTHR38603:SF1">
    <property type="entry name" value="CHAPERONE NAPD"/>
    <property type="match status" value="1"/>
</dbReference>
<accession>A0ABT3SXN7</accession>
<keyword evidence="3 4" id="KW-0143">Chaperone</keyword>
<comment type="function">
    <text evidence="4">Chaperone for NapA, the catalytic subunit of the periplasmic nitrate reductase. It binds directly and specifically to the twin-arginine signal peptide of NapA, preventing premature interaction with the Tat translocase and premature export.</text>
</comment>
<reference evidence="5" key="1">
    <citation type="submission" date="2019-02" db="EMBL/GenBank/DDBJ databases">
        <authorList>
            <person name="Li S.-H."/>
        </authorList>
    </citation>
    <scope>NUCLEOTIDE SEQUENCE</scope>
    <source>
        <strain evidence="5">IMCC8485</strain>
    </source>
</reference>
<keyword evidence="6" id="KW-1185">Reference proteome</keyword>
<comment type="caution">
    <text evidence="5">The sequence shown here is derived from an EMBL/GenBank/DDBJ whole genome shotgun (WGS) entry which is preliminary data.</text>
</comment>
<dbReference type="Gene3D" id="3.30.70.920">
    <property type="match status" value="1"/>
</dbReference>
<evidence type="ECO:0000313" key="6">
    <source>
        <dbReference type="Proteomes" id="UP001143307"/>
    </source>
</evidence>
<proteinExistence type="inferred from homology"/>
<evidence type="ECO:0000256" key="2">
    <source>
        <dbReference type="ARBA" id="ARBA00022490"/>
    </source>
</evidence>
<evidence type="ECO:0000256" key="1">
    <source>
        <dbReference type="ARBA" id="ARBA00004496"/>
    </source>
</evidence>
<evidence type="ECO:0000256" key="4">
    <source>
        <dbReference type="HAMAP-Rule" id="MF_02200"/>
    </source>
</evidence>
<comment type="subunit">
    <text evidence="4">Interacts with the cytoplasmic NapA precursor.</text>
</comment>
<dbReference type="Pfam" id="PF03927">
    <property type="entry name" value="NapD"/>
    <property type="match status" value="1"/>
</dbReference>
<evidence type="ECO:0000256" key="3">
    <source>
        <dbReference type="ARBA" id="ARBA00023186"/>
    </source>
</evidence>
<dbReference type="PANTHER" id="PTHR38603">
    <property type="entry name" value="CHAPERONE NAPD"/>
    <property type="match status" value="1"/>
</dbReference>
<dbReference type="InterPro" id="IPR005623">
    <property type="entry name" value="Chaperone_NapD_NO3_reduct"/>
</dbReference>
<protein>
    <recommendedName>
        <fullName evidence="4">Chaperone NapD</fullName>
    </recommendedName>
    <alternativeName>
        <fullName evidence="4">NapA signal peptide-binding chaperone NapD</fullName>
    </alternativeName>
</protein>
<dbReference type="HAMAP" id="MF_02200">
    <property type="entry name" value="NapD"/>
    <property type="match status" value="1"/>
</dbReference>
<evidence type="ECO:0000313" key="5">
    <source>
        <dbReference type="EMBL" id="MCX2974773.1"/>
    </source>
</evidence>
<gene>
    <name evidence="4" type="primary">napD</name>
    <name evidence="5" type="ORF">EYC87_14365</name>
</gene>
<name>A0ABT3SXN7_9GAMM</name>
<organism evidence="5 6">
    <name type="scientific">Candidatus Seongchinamella marina</name>
    <dbReference type="NCBI Taxonomy" id="2518990"/>
    <lineage>
        <taxon>Bacteria</taxon>
        <taxon>Pseudomonadati</taxon>
        <taxon>Pseudomonadota</taxon>
        <taxon>Gammaproteobacteria</taxon>
        <taxon>Cellvibrionales</taxon>
        <taxon>Halieaceae</taxon>
        <taxon>Seongchinamella</taxon>
    </lineage>
</organism>
<comment type="subcellular location">
    <subcellularLocation>
        <location evidence="1 4">Cytoplasm</location>
    </subcellularLocation>
</comment>
<sequence>MRLTRRALLRGDTAGGGVHISSLVVHCRPELIATIIPAIEALPDASVPQHSEAGKLVVLLETANEGAVMERISALEALSGVISVALVYHQIDDETETELETGSHE</sequence>
<comment type="similarity">
    <text evidence="4">Belongs to the NapD family.</text>
</comment>
<dbReference type="RefSeq" id="WP_279253489.1">
    <property type="nucleotide sequence ID" value="NZ_SHNP01000005.1"/>
</dbReference>
<dbReference type="EMBL" id="SHNP01000005">
    <property type="protein sequence ID" value="MCX2974773.1"/>
    <property type="molecule type" value="Genomic_DNA"/>
</dbReference>